<evidence type="ECO:0000259" key="4">
    <source>
        <dbReference type="Pfam" id="PF07992"/>
    </source>
</evidence>
<dbReference type="AlphaFoldDB" id="E4RQI8"/>
<evidence type="ECO:0000256" key="3">
    <source>
        <dbReference type="SAM" id="Phobius"/>
    </source>
</evidence>
<keyword evidence="3" id="KW-0472">Membrane</keyword>
<feature type="domain" description="FAD/NAD(P)-binding" evidence="4">
    <location>
        <begin position="38"/>
        <end position="317"/>
    </location>
</feature>
<reference evidence="5 6" key="2">
    <citation type="journal article" date="2011" name="Stand. Genomic Sci.">
        <title>Complete genome sequence of Leadbetterella byssophila type strain (4M15).</title>
        <authorList>
            <person name="Abt B."/>
            <person name="Teshima H."/>
            <person name="Lucas S."/>
            <person name="Lapidus A."/>
            <person name="Del Rio T.G."/>
            <person name="Nolan M."/>
            <person name="Tice H."/>
            <person name="Cheng J.F."/>
            <person name="Pitluck S."/>
            <person name="Liolios K."/>
            <person name="Pagani I."/>
            <person name="Ivanova N."/>
            <person name="Mavromatis K."/>
            <person name="Pati A."/>
            <person name="Tapia R."/>
            <person name="Han C."/>
            <person name="Goodwin L."/>
            <person name="Chen A."/>
            <person name="Palaniappan K."/>
            <person name="Land M."/>
            <person name="Hauser L."/>
            <person name="Chang Y.J."/>
            <person name="Jeffries C.D."/>
            <person name="Rohde M."/>
            <person name="Goker M."/>
            <person name="Tindall B.J."/>
            <person name="Detter J.C."/>
            <person name="Woyke T."/>
            <person name="Bristow J."/>
            <person name="Eisen J.A."/>
            <person name="Markowitz V."/>
            <person name="Hugenholtz P."/>
            <person name="Klenk H.P."/>
            <person name="Kyrpides N.C."/>
        </authorList>
    </citation>
    <scope>NUCLEOTIDE SEQUENCE [LARGE SCALE GENOMIC DNA]</scope>
    <source>
        <strain evidence="6">DSM 17132 / JCM 16389 / KACC 11308 / NBRC 106382 / 4M15</strain>
    </source>
</reference>
<keyword evidence="6" id="KW-1185">Reference proteome</keyword>
<dbReference type="GO" id="GO:0016491">
    <property type="term" value="F:oxidoreductase activity"/>
    <property type="evidence" value="ECO:0007669"/>
    <property type="project" value="UniProtKB-KW"/>
</dbReference>
<dbReference type="InterPro" id="IPR036188">
    <property type="entry name" value="FAD/NAD-bd_sf"/>
</dbReference>
<evidence type="ECO:0000256" key="1">
    <source>
        <dbReference type="ARBA" id="ARBA00022630"/>
    </source>
</evidence>
<dbReference type="RefSeq" id="WP_013407605.1">
    <property type="nucleotide sequence ID" value="NC_014655.1"/>
</dbReference>
<dbReference type="KEGG" id="lby:Lbys_0799"/>
<evidence type="ECO:0000313" key="5">
    <source>
        <dbReference type="EMBL" id="ADQ16554.1"/>
    </source>
</evidence>
<organism evidence="5 6">
    <name type="scientific">Leadbetterella byssophila (strain DSM 17132 / JCM 16389 / KACC 11308 / NBRC 106382 / 4M15)</name>
    <dbReference type="NCBI Taxonomy" id="649349"/>
    <lineage>
        <taxon>Bacteria</taxon>
        <taxon>Pseudomonadati</taxon>
        <taxon>Bacteroidota</taxon>
        <taxon>Cytophagia</taxon>
        <taxon>Cytophagales</taxon>
        <taxon>Leadbetterellaceae</taxon>
        <taxon>Leadbetterella</taxon>
    </lineage>
</organism>
<keyword evidence="2" id="KW-0560">Oxidoreductase</keyword>
<keyword evidence="3" id="KW-1133">Transmembrane helix</keyword>
<dbReference type="InterPro" id="IPR023753">
    <property type="entry name" value="FAD/NAD-binding_dom"/>
</dbReference>
<dbReference type="STRING" id="649349.Lbys_0799"/>
<dbReference type="PRINTS" id="PR00469">
    <property type="entry name" value="PNDRDTASEII"/>
</dbReference>
<evidence type="ECO:0000313" key="6">
    <source>
        <dbReference type="Proteomes" id="UP000007435"/>
    </source>
</evidence>
<dbReference type="OrthoDB" id="9806179at2"/>
<name>E4RQI8_LEAB4</name>
<evidence type="ECO:0000256" key="2">
    <source>
        <dbReference type="ARBA" id="ARBA00023002"/>
    </source>
</evidence>
<dbReference type="Gene3D" id="3.50.50.60">
    <property type="entry name" value="FAD/NAD(P)-binding domain"/>
    <property type="match status" value="2"/>
</dbReference>
<dbReference type="PANTHER" id="PTHR48105">
    <property type="entry name" value="THIOREDOXIN REDUCTASE 1-RELATED-RELATED"/>
    <property type="match status" value="1"/>
</dbReference>
<dbReference type="PRINTS" id="PR00368">
    <property type="entry name" value="FADPNR"/>
</dbReference>
<keyword evidence="3" id="KW-0812">Transmembrane</keyword>
<feature type="transmembrane region" description="Helical" evidence="3">
    <location>
        <begin position="38"/>
        <end position="57"/>
    </location>
</feature>
<protein>
    <submittedName>
        <fullName evidence="5">FAD-dependent pyridine nucleotide-disulfide oxidoreductase</fullName>
    </submittedName>
</protein>
<dbReference type="EMBL" id="CP002305">
    <property type="protein sequence ID" value="ADQ16554.1"/>
    <property type="molecule type" value="Genomic_DNA"/>
</dbReference>
<dbReference type="SUPFAM" id="SSF51905">
    <property type="entry name" value="FAD/NAD(P)-binding domain"/>
    <property type="match status" value="1"/>
</dbReference>
<dbReference type="InterPro" id="IPR050097">
    <property type="entry name" value="Ferredoxin-NADP_redctase_2"/>
</dbReference>
<dbReference type="Proteomes" id="UP000007435">
    <property type="component" value="Chromosome"/>
</dbReference>
<proteinExistence type="predicted"/>
<gene>
    <name evidence="5" type="ordered locus">Lbys_0799</name>
</gene>
<dbReference type="eggNOG" id="COG0492">
    <property type="taxonomic scope" value="Bacteria"/>
</dbReference>
<accession>E4RQI8</accession>
<reference key="1">
    <citation type="submission" date="2010-11" db="EMBL/GenBank/DDBJ databases">
        <title>The complete genome of Leadbetterella byssophila DSM 17132.</title>
        <authorList>
            <consortium name="US DOE Joint Genome Institute (JGI-PGF)"/>
            <person name="Lucas S."/>
            <person name="Copeland A."/>
            <person name="Lapidus A."/>
            <person name="Glavina del Rio T."/>
            <person name="Dalin E."/>
            <person name="Tice H."/>
            <person name="Bruce D."/>
            <person name="Goodwin L."/>
            <person name="Pitluck S."/>
            <person name="Kyrpides N."/>
            <person name="Mavromatis K."/>
            <person name="Ivanova N."/>
            <person name="Teshima H."/>
            <person name="Brettin T."/>
            <person name="Detter J.C."/>
            <person name="Han C."/>
            <person name="Tapia R."/>
            <person name="Land M."/>
            <person name="Hauser L."/>
            <person name="Markowitz V."/>
            <person name="Cheng J.-F."/>
            <person name="Hugenholtz P."/>
            <person name="Woyke T."/>
            <person name="Wu D."/>
            <person name="Tindall B."/>
            <person name="Pomrenke H.G."/>
            <person name="Brambilla E."/>
            <person name="Klenk H.-P."/>
            <person name="Eisen J.A."/>
        </authorList>
    </citation>
    <scope>NUCLEOTIDE SEQUENCE [LARGE SCALE GENOMIC DNA]</scope>
    <source>
        <strain>DSM 17132</strain>
    </source>
</reference>
<dbReference type="HOGENOM" id="CLU_031864_5_0_10"/>
<feature type="transmembrane region" description="Helical" evidence="3">
    <location>
        <begin position="6"/>
        <end position="26"/>
    </location>
</feature>
<keyword evidence="1" id="KW-0285">Flavoprotein</keyword>
<sequence>MTRRELIQQYGFALTALAMPFPLITFSKDNSMTDKKQFDVIIIGGSYAGLSAAMALGRSLKNVLIIDSGKPCNRYTPHSHNFITQDGSVPGEIATKAKEQVLKYDTVKFFEGYAAEGKKTENGFEIAVQSGERFSAKKLIFATGVKDIFPDIKGFEECWGKTVIHCPYCHGYEFKGAKTAVIAKGDRAFHVASLVNNLTDKITIVTRGKADFTEEQSVKLKNHQINIIEKEIEEIKHQNGNITALIFEDGTQETFDAAYAALPFEQHCKIPLDLGCEITETGLIKVDMFQQTTVPGVYACGDNINPLRSVANAVSSGNITGAMVNHRLTEEKF</sequence>
<dbReference type="Pfam" id="PF07992">
    <property type="entry name" value="Pyr_redox_2"/>
    <property type="match status" value="1"/>
</dbReference>